<keyword evidence="2" id="KW-1185">Reference proteome</keyword>
<protein>
    <submittedName>
        <fullName evidence="1">Uncharacterized protein</fullName>
    </submittedName>
</protein>
<dbReference type="InterPro" id="IPR002347">
    <property type="entry name" value="SDR_fam"/>
</dbReference>
<dbReference type="SUPFAM" id="SSF51735">
    <property type="entry name" value="NAD(P)-binding Rossmann-fold domains"/>
    <property type="match status" value="1"/>
</dbReference>
<dbReference type="AlphaFoldDB" id="A0AAD9JI04"/>
<dbReference type="EMBL" id="JAODUP010000318">
    <property type="protein sequence ID" value="KAK2152780.1"/>
    <property type="molecule type" value="Genomic_DNA"/>
</dbReference>
<dbReference type="Pfam" id="PF13561">
    <property type="entry name" value="adh_short_C2"/>
    <property type="match status" value="1"/>
</dbReference>
<sequence>MTGLQNKVVLVTGASSGIGAAVAVDFAKLGCKLSIVGRIAENLEKTAVNCIAAGCLKENIFQSIAELTNEEECEKIVEDTCKYFGKLDVLYNTLFPASVAKAALDQLTRALSLESGPKGVRVVSVNPGSVEDTAIWERSGICPTEEKLQAHHAKSRPMYPLQRLTNSAEVAGVVTWLASDDASFIHGVILPVDGGITCMSQYMM</sequence>
<gene>
    <name evidence="1" type="ORF">LSH36_318g00008</name>
</gene>
<reference evidence="1" key="1">
    <citation type="journal article" date="2023" name="Mol. Biol. Evol.">
        <title>Third-Generation Sequencing Reveals the Adaptive Role of the Epigenome in Three Deep-Sea Polychaetes.</title>
        <authorList>
            <person name="Perez M."/>
            <person name="Aroh O."/>
            <person name="Sun Y."/>
            <person name="Lan Y."/>
            <person name="Juniper S.K."/>
            <person name="Young C.R."/>
            <person name="Angers B."/>
            <person name="Qian P.Y."/>
        </authorList>
    </citation>
    <scope>NUCLEOTIDE SEQUENCE</scope>
    <source>
        <strain evidence="1">P08H-3</strain>
    </source>
</reference>
<dbReference type="InterPro" id="IPR036291">
    <property type="entry name" value="NAD(P)-bd_dom_sf"/>
</dbReference>
<comment type="caution">
    <text evidence="1">The sequence shown here is derived from an EMBL/GenBank/DDBJ whole genome shotgun (WGS) entry which is preliminary data.</text>
</comment>
<organism evidence="1 2">
    <name type="scientific">Paralvinella palmiformis</name>
    <dbReference type="NCBI Taxonomy" id="53620"/>
    <lineage>
        <taxon>Eukaryota</taxon>
        <taxon>Metazoa</taxon>
        <taxon>Spiralia</taxon>
        <taxon>Lophotrochozoa</taxon>
        <taxon>Annelida</taxon>
        <taxon>Polychaeta</taxon>
        <taxon>Sedentaria</taxon>
        <taxon>Canalipalpata</taxon>
        <taxon>Terebellida</taxon>
        <taxon>Terebelliformia</taxon>
        <taxon>Alvinellidae</taxon>
        <taxon>Paralvinella</taxon>
    </lineage>
</organism>
<name>A0AAD9JI04_9ANNE</name>
<dbReference type="PRINTS" id="PR00081">
    <property type="entry name" value="GDHRDH"/>
</dbReference>
<dbReference type="Pfam" id="PF00106">
    <property type="entry name" value="adh_short"/>
    <property type="match status" value="1"/>
</dbReference>
<evidence type="ECO:0000313" key="1">
    <source>
        <dbReference type="EMBL" id="KAK2152780.1"/>
    </source>
</evidence>
<dbReference type="PANTHER" id="PTHR43975">
    <property type="entry name" value="ZGC:101858"/>
    <property type="match status" value="1"/>
</dbReference>
<dbReference type="PANTHER" id="PTHR43975:SF2">
    <property type="entry name" value="EG:BACR7A4.14 PROTEIN-RELATED"/>
    <property type="match status" value="1"/>
</dbReference>
<dbReference type="Proteomes" id="UP001208570">
    <property type="component" value="Unassembled WGS sequence"/>
</dbReference>
<evidence type="ECO:0000313" key="2">
    <source>
        <dbReference type="Proteomes" id="UP001208570"/>
    </source>
</evidence>
<proteinExistence type="predicted"/>
<dbReference type="Gene3D" id="3.40.50.720">
    <property type="entry name" value="NAD(P)-binding Rossmann-like Domain"/>
    <property type="match status" value="2"/>
</dbReference>
<accession>A0AAD9JI04</accession>